<dbReference type="AlphaFoldDB" id="A0A814KGZ7"/>
<proteinExistence type="predicted"/>
<dbReference type="EMBL" id="CAJNOC010005388">
    <property type="protein sequence ID" value="CAF1051025.1"/>
    <property type="molecule type" value="Genomic_DNA"/>
</dbReference>
<name>A0A814KGZ7_9BILA</name>
<dbReference type="Proteomes" id="UP000663879">
    <property type="component" value="Unassembled WGS sequence"/>
</dbReference>
<accession>A0A814KGZ7</accession>
<organism evidence="2 3">
    <name type="scientific">Brachionus calyciflorus</name>
    <dbReference type="NCBI Taxonomy" id="104777"/>
    <lineage>
        <taxon>Eukaryota</taxon>
        <taxon>Metazoa</taxon>
        <taxon>Spiralia</taxon>
        <taxon>Gnathifera</taxon>
        <taxon>Rotifera</taxon>
        <taxon>Eurotatoria</taxon>
        <taxon>Monogononta</taxon>
        <taxon>Pseudotrocha</taxon>
        <taxon>Ploima</taxon>
        <taxon>Brachionidae</taxon>
        <taxon>Brachionus</taxon>
    </lineage>
</organism>
<feature type="compositionally biased region" description="Basic and acidic residues" evidence="1">
    <location>
        <begin position="36"/>
        <end position="46"/>
    </location>
</feature>
<keyword evidence="3" id="KW-1185">Reference proteome</keyword>
<comment type="caution">
    <text evidence="2">The sequence shown here is derived from an EMBL/GenBank/DDBJ whole genome shotgun (WGS) entry which is preliminary data.</text>
</comment>
<sequence length="180" mass="20644">MDSWGGGNHDLQDSNSSFSIENRQQKRSIENISPTKSDDDNSKRNRYDNKTIAPILYFKLDEKFVKSKKELNSIIASCFGDEFDIQTKITANGNLLLYPKSVREKLLVLNSVTFLSHLQKLDLYSSQNLDFIVVRGITGDQVSEFKKDFVKFGIKNVVPIKKKDGRQLRICKIEVDTEDF</sequence>
<feature type="region of interest" description="Disordered" evidence="1">
    <location>
        <begin position="1"/>
        <end position="46"/>
    </location>
</feature>
<evidence type="ECO:0000313" key="3">
    <source>
        <dbReference type="Proteomes" id="UP000663879"/>
    </source>
</evidence>
<evidence type="ECO:0000313" key="2">
    <source>
        <dbReference type="EMBL" id="CAF1051025.1"/>
    </source>
</evidence>
<reference evidence="2" key="1">
    <citation type="submission" date="2021-02" db="EMBL/GenBank/DDBJ databases">
        <authorList>
            <person name="Nowell W R."/>
        </authorList>
    </citation>
    <scope>NUCLEOTIDE SEQUENCE</scope>
    <source>
        <strain evidence="2">Ploen Becks lab</strain>
    </source>
</reference>
<feature type="compositionally biased region" description="Polar residues" evidence="1">
    <location>
        <begin position="13"/>
        <end position="22"/>
    </location>
</feature>
<evidence type="ECO:0000256" key="1">
    <source>
        <dbReference type="SAM" id="MobiDB-lite"/>
    </source>
</evidence>
<protein>
    <submittedName>
        <fullName evidence="2">Uncharacterized protein</fullName>
    </submittedName>
</protein>
<gene>
    <name evidence="2" type="ORF">OXX778_LOCUS18828</name>
</gene>